<dbReference type="Pfam" id="PF06580">
    <property type="entry name" value="His_kinase"/>
    <property type="match status" value="1"/>
</dbReference>
<feature type="transmembrane region" description="Helical" evidence="13">
    <location>
        <begin position="222"/>
        <end position="241"/>
    </location>
</feature>
<keyword evidence="13" id="KW-0472">Membrane</keyword>
<dbReference type="PRINTS" id="PR00344">
    <property type="entry name" value="BCTRLSENSOR"/>
</dbReference>
<dbReference type="InterPro" id="IPR004358">
    <property type="entry name" value="Sig_transdc_His_kin-like_C"/>
</dbReference>
<dbReference type="InterPro" id="IPR036097">
    <property type="entry name" value="HisK_dim/P_sf"/>
</dbReference>
<keyword evidence="7 17" id="KW-0418">Kinase</keyword>
<dbReference type="SUPFAM" id="SSF55874">
    <property type="entry name" value="ATPase domain of HSP90 chaperone/DNA topoisomerase II/histidine kinase"/>
    <property type="match status" value="2"/>
</dbReference>
<dbReference type="InterPro" id="IPR010559">
    <property type="entry name" value="Sig_transdc_His_kin_internal"/>
</dbReference>
<dbReference type="CDD" id="cd00082">
    <property type="entry name" value="HisKA"/>
    <property type="match status" value="1"/>
</dbReference>
<dbReference type="Gene3D" id="3.40.50.2300">
    <property type="match status" value="1"/>
</dbReference>
<keyword evidence="5" id="KW-0808">Transferase</keyword>
<feature type="transmembrane region" description="Helical" evidence="13">
    <location>
        <begin position="312"/>
        <end position="336"/>
    </location>
</feature>
<evidence type="ECO:0000256" key="6">
    <source>
        <dbReference type="ARBA" id="ARBA00022741"/>
    </source>
</evidence>
<evidence type="ECO:0000256" key="14">
    <source>
        <dbReference type="SAM" id="SignalP"/>
    </source>
</evidence>
<feature type="compositionally biased region" description="Low complexity" evidence="12">
    <location>
        <begin position="995"/>
        <end position="1004"/>
    </location>
</feature>
<evidence type="ECO:0000256" key="8">
    <source>
        <dbReference type="ARBA" id="ARBA00022840"/>
    </source>
</evidence>
<dbReference type="GO" id="GO:0005524">
    <property type="term" value="F:ATP binding"/>
    <property type="evidence" value="ECO:0007669"/>
    <property type="project" value="UniProtKB-KW"/>
</dbReference>
<evidence type="ECO:0000256" key="13">
    <source>
        <dbReference type="SAM" id="Phobius"/>
    </source>
</evidence>
<feature type="domain" description="Histidine kinase" evidence="15">
    <location>
        <begin position="446"/>
        <end position="664"/>
    </location>
</feature>
<dbReference type="GO" id="GO:0005886">
    <property type="term" value="C:plasma membrane"/>
    <property type="evidence" value="ECO:0007669"/>
    <property type="project" value="TreeGrafter"/>
</dbReference>
<feature type="transmembrane region" description="Helical" evidence="13">
    <location>
        <begin position="342"/>
        <end position="363"/>
    </location>
</feature>
<feature type="compositionally biased region" description="Low complexity" evidence="12">
    <location>
        <begin position="692"/>
        <end position="701"/>
    </location>
</feature>
<dbReference type="InterPro" id="IPR036890">
    <property type="entry name" value="HATPase_C_sf"/>
</dbReference>
<dbReference type="InterPro" id="IPR003661">
    <property type="entry name" value="HisK_dim/P_dom"/>
</dbReference>
<dbReference type="AlphaFoldDB" id="A0A2V5KAQ6"/>
<dbReference type="Gene3D" id="3.30.565.10">
    <property type="entry name" value="Histidine kinase-like ATPase, C-terminal domain"/>
    <property type="match status" value="2"/>
</dbReference>
<dbReference type="Proteomes" id="UP000247476">
    <property type="component" value="Unassembled WGS sequence"/>
</dbReference>
<protein>
    <recommendedName>
        <fullName evidence="10">Circadian input-output histidine kinase CikA</fullName>
        <ecNumber evidence="3">2.7.13.3</ecNumber>
    </recommendedName>
</protein>
<dbReference type="EMBL" id="QJVJ01000004">
    <property type="protein sequence ID" value="PYI55194.1"/>
    <property type="molecule type" value="Genomic_DNA"/>
</dbReference>
<dbReference type="SUPFAM" id="SSF49785">
    <property type="entry name" value="Galactose-binding domain-like"/>
    <property type="match status" value="1"/>
</dbReference>
<keyword evidence="4 11" id="KW-0597">Phosphoprotein</keyword>
<dbReference type="SMART" id="SM00388">
    <property type="entry name" value="HisKA"/>
    <property type="match status" value="1"/>
</dbReference>
<dbReference type="PANTHER" id="PTHR43047">
    <property type="entry name" value="TWO-COMPONENT HISTIDINE PROTEIN KINASE"/>
    <property type="match status" value="1"/>
</dbReference>
<dbReference type="Pfam" id="PF02518">
    <property type="entry name" value="HATPase_c"/>
    <property type="match status" value="2"/>
</dbReference>
<dbReference type="PANTHER" id="PTHR43047:SF72">
    <property type="entry name" value="OSMOSENSING HISTIDINE PROTEIN KINASE SLN1"/>
    <property type="match status" value="1"/>
</dbReference>
<comment type="caution">
    <text evidence="17">The sequence shown here is derived from an EMBL/GenBank/DDBJ whole genome shotgun (WGS) entry which is preliminary data.</text>
</comment>
<evidence type="ECO:0000259" key="16">
    <source>
        <dbReference type="PROSITE" id="PS50110"/>
    </source>
</evidence>
<evidence type="ECO:0000256" key="2">
    <source>
        <dbReference type="ARBA" id="ARBA00006402"/>
    </source>
</evidence>
<evidence type="ECO:0000256" key="9">
    <source>
        <dbReference type="ARBA" id="ARBA00023012"/>
    </source>
</evidence>
<feature type="region of interest" description="Disordered" evidence="12">
    <location>
        <begin position="692"/>
        <end position="714"/>
    </location>
</feature>
<evidence type="ECO:0000256" key="10">
    <source>
        <dbReference type="ARBA" id="ARBA00074306"/>
    </source>
</evidence>
<organism evidence="17 18">
    <name type="scientific">Paenibacillus flagellatus</name>
    <dbReference type="NCBI Taxonomy" id="2211139"/>
    <lineage>
        <taxon>Bacteria</taxon>
        <taxon>Bacillati</taxon>
        <taxon>Bacillota</taxon>
        <taxon>Bacilli</taxon>
        <taxon>Bacillales</taxon>
        <taxon>Paenibacillaceae</taxon>
        <taxon>Paenibacillus</taxon>
    </lineage>
</organism>
<gene>
    <name evidence="17" type="ORF">DLM86_11770</name>
</gene>
<dbReference type="GO" id="GO:0009927">
    <property type="term" value="F:histidine phosphotransfer kinase activity"/>
    <property type="evidence" value="ECO:0007669"/>
    <property type="project" value="TreeGrafter"/>
</dbReference>
<dbReference type="EC" id="2.7.13.3" evidence="3"/>
<keyword evidence="14" id="KW-0732">Signal</keyword>
<evidence type="ECO:0000256" key="12">
    <source>
        <dbReference type="SAM" id="MobiDB-lite"/>
    </source>
</evidence>
<evidence type="ECO:0000313" key="17">
    <source>
        <dbReference type="EMBL" id="PYI55194.1"/>
    </source>
</evidence>
<dbReference type="InterPro" id="IPR003594">
    <property type="entry name" value="HATPase_dom"/>
</dbReference>
<keyword evidence="18" id="KW-1185">Reference proteome</keyword>
<sequence length="1056" mass="115205">MPIKKTIHAALAVLLLVALFAAAHRFSPRVPSTGSGPEAVRGVLDLRGERWSGDEVVRLDGQWEYYPGRLLAPNAIVPEAEPSVEYADVPGRWERYSPREMRASAHGFATFRLRVKLDAELDGAGGPGRVFGIKATNVRTAHALFVNGALVGGSGRPGTSGEETIARNVPYVRFFPVAGDEVDIVVHVSNFSFYTGGIPVSMLFGDQESIQAVRDFAVGKDLFVWTGLLLLGLYLLALHLMRRRERSWLYFGLFALSACVYSITQGEKLLAAALPSLPYGPFTRIQFGSGILAEYWLLRYTRFSFPDTFKAWTMRLFSAGVGVRLLLVLAAPVPIFSAMENVSFAMTIVAILFVAIVMLIGVVRGMEGAGYMTAGVLSVLALATFYSLQVLGAADVSVLLPIAVLCAVFSQVLLLSRRFTRAFETNELFAERLLAADRLKDEFLANTSHEMKTPLHVMINIAQSLIDGAAGKLNPRQLDNMELIVSTGRRTARLVRDILDLSRLKSGELFLERRPVAVRPAVRFVFEMHRRLAGDKPVRLTERLPDDLPLVEADEDRLVQILSNLIGNALKFTAAGDITVTAKAEGGWVEVSVRDTGIGIPADRQDAVFDAYEQLGRAEARRLGGVGLGLDITRRLVELHGGRIRVRSEVGRGSTFAFTLPIAREASRQAAARGTNDEARAGREGDLLAAAPAAPAGAASSSPPPRAPSTGTGANILVVDDDAANRRVLVNLLSVDGYAVVSADSGEEALRLLEREGAGFDLVILDWMMPGISGGDVCREMRRRWSLSAMPVLLLTARNRPEDVLAGFEAGANDFLGKPVEAGELRARIRTLLAMKRSVSDRVSSELDLLQAQIKPHFLFNTLNTILAVSETDLPRAQELLARFGSYLRSSFDYHNRHQLVALGKEMELVEAYLYIERTRFDGRLHTRIEVDESANHRMIPSLSIQPIVENAVRHGVMKREEGGLVRVSVAVGPEGDVVVEVEDDGVGMPPGWSGPAPDDAGAEPARRGGRKSIGLDNIHRRLLHLYGEGIRVESRPGEGTRVRFRIKSGEGGNEE</sequence>
<feature type="transmembrane region" description="Helical" evidence="13">
    <location>
        <begin position="248"/>
        <end position="264"/>
    </location>
</feature>
<dbReference type="Gene3D" id="1.10.287.130">
    <property type="match status" value="1"/>
</dbReference>
<dbReference type="SUPFAM" id="SSF47384">
    <property type="entry name" value="Homodimeric domain of signal transducing histidine kinase"/>
    <property type="match status" value="1"/>
</dbReference>
<dbReference type="OrthoDB" id="9809348at2"/>
<evidence type="ECO:0000256" key="4">
    <source>
        <dbReference type="ARBA" id="ARBA00022553"/>
    </source>
</evidence>
<keyword evidence="6" id="KW-0547">Nucleotide-binding</keyword>
<dbReference type="PROSITE" id="PS50109">
    <property type="entry name" value="HIS_KIN"/>
    <property type="match status" value="1"/>
</dbReference>
<dbReference type="Pfam" id="PF00512">
    <property type="entry name" value="HisKA"/>
    <property type="match status" value="1"/>
</dbReference>
<reference evidence="17 18" key="1">
    <citation type="submission" date="2018-05" db="EMBL/GenBank/DDBJ databases">
        <title>Paenibacillus flagellatus sp. nov., isolated from selenium mineral soil.</title>
        <authorList>
            <person name="Dai X."/>
        </authorList>
    </citation>
    <scope>NUCLEOTIDE SEQUENCE [LARGE SCALE GENOMIC DNA]</scope>
    <source>
        <strain evidence="17 18">DXL2</strain>
    </source>
</reference>
<evidence type="ECO:0000313" key="18">
    <source>
        <dbReference type="Proteomes" id="UP000247476"/>
    </source>
</evidence>
<comment type="similarity">
    <text evidence="2">In the N-terminal section; belongs to the phytochrome family.</text>
</comment>
<proteinExistence type="inferred from homology"/>
<evidence type="ECO:0000256" key="3">
    <source>
        <dbReference type="ARBA" id="ARBA00012438"/>
    </source>
</evidence>
<feature type="transmembrane region" description="Helical" evidence="13">
    <location>
        <begin position="398"/>
        <end position="416"/>
    </location>
</feature>
<feature type="modified residue" description="4-aspartylphosphate" evidence="11">
    <location>
        <position position="766"/>
    </location>
</feature>
<dbReference type="InterPro" id="IPR011623">
    <property type="entry name" value="7TMR_DISM_rcpt_extracell_dom1"/>
</dbReference>
<name>A0A2V5KAQ6_9BACL</name>
<evidence type="ECO:0000256" key="1">
    <source>
        <dbReference type="ARBA" id="ARBA00000085"/>
    </source>
</evidence>
<evidence type="ECO:0000256" key="5">
    <source>
        <dbReference type="ARBA" id="ARBA00022679"/>
    </source>
</evidence>
<dbReference type="Gene3D" id="2.60.120.260">
    <property type="entry name" value="Galactose-binding domain-like"/>
    <property type="match status" value="1"/>
</dbReference>
<feature type="domain" description="Response regulatory" evidence="16">
    <location>
        <begin position="715"/>
        <end position="833"/>
    </location>
</feature>
<dbReference type="RefSeq" id="WP_110840188.1">
    <property type="nucleotide sequence ID" value="NZ_QJVJ01000004.1"/>
</dbReference>
<comment type="catalytic activity">
    <reaction evidence="1">
        <text>ATP + protein L-histidine = ADP + protein N-phospho-L-histidine.</text>
        <dbReference type="EC" id="2.7.13.3"/>
    </reaction>
</comment>
<dbReference type="SMART" id="SM00387">
    <property type="entry name" value="HATPase_c"/>
    <property type="match status" value="2"/>
</dbReference>
<dbReference type="Pfam" id="PF00072">
    <property type="entry name" value="Response_reg"/>
    <property type="match status" value="1"/>
</dbReference>
<dbReference type="SUPFAM" id="SSF52172">
    <property type="entry name" value="CheY-like"/>
    <property type="match status" value="1"/>
</dbReference>
<dbReference type="FunFam" id="3.30.565.10:FF:000010">
    <property type="entry name" value="Sensor histidine kinase RcsC"/>
    <property type="match status" value="1"/>
</dbReference>
<evidence type="ECO:0000259" key="15">
    <source>
        <dbReference type="PROSITE" id="PS50109"/>
    </source>
</evidence>
<evidence type="ECO:0000256" key="7">
    <source>
        <dbReference type="ARBA" id="ARBA00022777"/>
    </source>
</evidence>
<accession>A0A2V5KAQ6</accession>
<feature type="signal peptide" evidence="14">
    <location>
        <begin position="1"/>
        <end position="23"/>
    </location>
</feature>
<keyword evidence="8" id="KW-0067">ATP-binding</keyword>
<feature type="transmembrane region" description="Helical" evidence="13">
    <location>
        <begin position="370"/>
        <end position="392"/>
    </location>
</feature>
<dbReference type="InterPro" id="IPR011006">
    <property type="entry name" value="CheY-like_superfamily"/>
</dbReference>
<feature type="region of interest" description="Disordered" evidence="12">
    <location>
        <begin position="985"/>
        <end position="1014"/>
    </location>
</feature>
<keyword evidence="9" id="KW-0902">Two-component regulatory system</keyword>
<feature type="chain" id="PRO_5015963540" description="Circadian input-output histidine kinase CikA" evidence="14">
    <location>
        <begin position="24"/>
        <end position="1056"/>
    </location>
</feature>
<keyword evidence="13" id="KW-1133">Transmembrane helix</keyword>
<dbReference type="InterPro" id="IPR008979">
    <property type="entry name" value="Galactose-bd-like_sf"/>
</dbReference>
<keyword evidence="13" id="KW-0812">Transmembrane</keyword>
<dbReference type="CDD" id="cd16922">
    <property type="entry name" value="HATPase_EvgS-ArcB-TorS-like"/>
    <property type="match status" value="1"/>
</dbReference>
<dbReference type="GO" id="GO:0000155">
    <property type="term" value="F:phosphorelay sensor kinase activity"/>
    <property type="evidence" value="ECO:0007669"/>
    <property type="project" value="InterPro"/>
</dbReference>
<dbReference type="InterPro" id="IPR001789">
    <property type="entry name" value="Sig_transdc_resp-reg_receiver"/>
</dbReference>
<dbReference type="Pfam" id="PF07695">
    <property type="entry name" value="7TMR-DISM_7TM"/>
    <property type="match status" value="1"/>
</dbReference>
<dbReference type="PROSITE" id="PS50110">
    <property type="entry name" value="RESPONSE_REGULATORY"/>
    <property type="match status" value="1"/>
</dbReference>
<dbReference type="CDD" id="cd17574">
    <property type="entry name" value="REC_OmpR"/>
    <property type="match status" value="1"/>
</dbReference>
<evidence type="ECO:0000256" key="11">
    <source>
        <dbReference type="PROSITE-ProRule" id="PRU00169"/>
    </source>
</evidence>
<dbReference type="InterPro" id="IPR005467">
    <property type="entry name" value="His_kinase_dom"/>
</dbReference>
<dbReference type="SMART" id="SM00448">
    <property type="entry name" value="REC"/>
    <property type="match status" value="1"/>
</dbReference>